<dbReference type="GO" id="GO:0005886">
    <property type="term" value="C:plasma membrane"/>
    <property type="evidence" value="ECO:0007669"/>
    <property type="project" value="UniProtKB-SubCell"/>
</dbReference>
<dbReference type="AlphaFoldDB" id="A0A6P2C0H9"/>
<dbReference type="SUPFAM" id="SSF56317">
    <property type="entry name" value="Carbon-nitrogen hydrolase"/>
    <property type="match status" value="1"/>
</dbReference>
<feature type="transmembrane region" description="Helical" evidence="8">
    <location>
        <begin position="70"/>
        <end position="87"/>
    </location>
</feature>
<keyword evidence="12" id="KW-1185">Reference proteome</keyword>
<dbReference type="PROSITE" id="PS50263">
    <property type="entry name" value="CN_HYDROLASE"/>
    <property type="match status" value="1"/>
</dbReference>
<organism evidence="11 12">
    <name type="scientific">Trebonia kvetii</name>
    <dbReference type="NCBI Taxonomy" id="2480626"/>
    <lineage>
        <taxon>Bacteria</taxon>
        <taxon>Bacillati</taxon>
        <taxon>Actinomycetota</taxon>
        <taxon>Actinomycetes</taxon>
        <taxon>Streptosporangiales</taxon>
        <taxon>Treboniaceae</taxon>
        <taxon>Trebonia</taxon>
    </lineage>
</organism>
<evidence type="ECO:0000256" key="9">
    <source>
        <dbReference type="SAM" id="MobiDB-lite"/>
    </source>
</evidence>
<dbReference type="UniPathway" id="UPA00666"/>
<reference evidence="11 12" key="1">
    <citation type="submission" date="2018-11" db="EMBL/GenBank/DDBJ databases">
        <title>Trebonia kvetii gen.nov., sp.nov., a novel acidophilic actinobacterium, and proposal of the new actinobacterial family Treboniaceae fam. nov.</title>
        <authorList>
            <person name="Rapoport D."/>
            <person name="Sagova-Mareckova M."/>
            <person name="Sedlacek I."/>
            <person name="Provaznik J."/>
            <person name="Kralova S."/>
            <person name="Pavlinic D."/>
            <person name="Benes V."/>
            <person name="Kopecky J."/>
        </authorList>
    </citation>
    <scope>NUCLEOTIDE SEQUENCE [LARGE SCALE GENOMIC DNA]</scope>
    <source>
        <strain evidence="11 12">15Tr583</strain>
    </source>
</reference>
<comment type="catalytic activity">
    <reaction evidence="8">
        <text>N-terminal S-1,2-diacyl-sn-glyceryl-L-cysteinyl-[lipoprotein] + a glycerophospholipid = N-acyl-S-1,2-diacyl-sn-glyceryl-L-cysteinyl-[lipoprotein] + a 2-acyl-sn-glycero-3-phospholipid + H(+)</text>
        <dbReference type="Rhea" id="RHEA:48228"/>
        <dbReference type="Rhea" id="RHEA-COMP:14681"/>
        <dbReference type="Rhea" id="RHEA-COMP:14684"/>
        <dbReference type="ChEBI" id="CHEBI:15378"/>
        <dbReference type="ChEBI" id="CHEBI:136912"/>
        <dbReference type="ChEBI" id="CHEBI:140656"/>
        <dbReference type="ChEBI" id="CHEBI:140657"/>
        <dbReference type="ChEBI" id="CHEBI:140660"/>
        <dbReference type="EC" id="2.3.1.269"/>
    </reaction>
</comment>
<dbReference type="GO" id="GO:0042158">
    <property type="term" value="P:lipoprotein biosynthetic process"/>
    <property type="evidence" value="ECO:0007669"/>
    <property type="project" value="UniProtKB-UniRule"/>
</dbReference>
<dbReference type="Pfam" id="PF00795">
    <property type="entry name" value="CN_hydrolase"/>
    <property type="match status" value="1"/>
</dbReference>
<comment type="function">
    <text evidence="8">Catalyzes the phospholipid dependent N-acylation of the N-terminal cysteine of apolipoprotein, the last step in lipoprotein maturation.</text>
</comment>
<feature type="transmembrane region" description="Helical" evidence="8">
    <location>
        <begin position="46"/>
        <end position="63"/>
    </location>
</feature>
<dbReference type="RefSeq" id="WP_145853855.1">
    <property type="nucleotide sequence ID" value="NZ_RPFW01000003.1"/>
</dbReference>
<gene>
    <name evidence="8 11" type="primary">lnt</name>
    <name evidence="11" type="ORF">EAS64_16310</name>
</gene>
<comment type="similarity">
    <text evidence="8">Belongs to the CN hydrolase family. Apolipoprotein N-acyltransferase subfamily.</text>
</comment>
<dbReference type="InterPro" id="IPR003010">
    <property type="entry name" value="C-N_Hydrolase"/>
</dbReference>
<dbReference type="GO" id="GO:0016410">
    <property type="term" value="F:N-acyltransferase activity"/>
    <property type="evidence" value="ECO:0007669"/>
    <property type="project" value="UniProtKB-UniRule"/>
</dbReference>
<feature type="transmembrane region" description="Helical" evidence="8">
    <location>
        <begin position="163"/>
        <end position="191"/>
    </location>
</feature>
<dbReference type="EMBL" id="RPFW01000003">
    <property type="protein sequence ID" value="TVZ03985.1"/>
    <property type="molecule type" value="Genomic_DNA"/>
</dbReference>
<dbReference type="InterPro" id="IPR045378">
    <property type="entry name" value="LNT_N"/>
</dbReference>
<dbReference type="Proteomes" id="UP000460272">
    <property type="component" value="Unassembled WGS sequence"/>
</dbReference>
<dbReference type="HAMAP" id="MF_01148">
    <property type="entry name" value="Lnt"/>
    <property type="match status" value="1"/>
</dbReference>
<evidence type="ECO:0000313" key="12">
    <source>
        <dbReference type="Proteomes" id="UP000460272"/>
    </source>
</evidence>
<keyword evidence="11" id="KW-0449">Lipoprotein</keyword>
<keyword evidence="3 8" id="KW-0808">Transferase</keyword>
<comment type="subcellular location">
    <subcellularLocation>
        <location evidence="1 8">Cell membrane</location>
        <topology evidence="1 8">Multi-pass membrane protein</topology>
    </subcellularLocation>
</comment>
<protein>
    <recommendedName>
        <fullName evidence="8">Apolipoprotein N-acyltransferase</fullName>
        <shortName evidence="8">ALP N-acyltransferase</shortName>
        <ecNumber evidence="8">2.3.1.269</ecNumber>
    </recommendedName>
</protein>
<dbReference type="InterPro" id="IPR004563">
    <property type="entry name" value="Apolipo_AcylTrfase"/>
</dbReference>
<evidence type="ECO:0000256" key="5">
    <source>
        <dbReference type="ARBA" id="ARBA00022989"/>
    </source>
</evidence>
<keyword evidence="2 8" id="KW-1003">Cell membrane</keyword>
<feature type="compositionally biased region" description="Low complexity" evidence="9">
    <location>
        <begin position="525"/>
        <end position="542"/>
    </location>
</feature>
<dbReference type="CDD" id="cd07571">
    <property type="entry name" value="ALP_N-acyl_transferase"/>
    <property type="match status" value="1"/>
</dbReference>
<evidence type="ECO:0000256" key="1">
    <source>
        <dbReference type="ARBA" id="ARBA00004651"/>
    </source>
</evidence>
<comment type="caution">
    <text evidence="11">The sequence shown here is derived from an EMBL/GenBank/DDBJ whole genome shotgun (WGS) entry which is preliminary data.</text>
</comment>
<evidence type="ECO:0000256" key="6">
    <source>
        <dbReference type="ARBA" id="ARBA00023136"/>
    </source>
</evidence>
<dbReference type="OrthoDB" id="9810303at2"/>
<feature type="compositionally biased region" description="Low complexity" evidence="9">
    <location>
        <begin position="550"/>
        <end position="564"/>
    </location>
</feature>
<evidence type="ECO:0000256" key="4">
    <source>
        <dbReference type="ARBA" id="ARBA00022692"/>
    </source>
</evidence>
<sequence length="564" mass="59439">MIIRQADVSEQATQRQEPKPLRLTWALLAALAGGLSLAAAFPPAGIWPLAVAGPALLVVALSGRTLRGSLLTGLVFGAAFFFPLLSWTLNVAWYAWLALALADTVIFAVLAVAQRLLLRLPGWPFAVAGWWVAAEALRDRWPFGGFPWGRLAMSQATAPTRGWAAIGGAPLLTFAVALAGAALGWLLLGLLSPERRANRHGTIRAVAAFAVTAALACLPAVLPLDPVPAGSKTAEVAAIQGNVPRARTLAEQLNAWTVTLNHVAATDKLASKVAAGQAARPDLVIWPENSTDIDPTKYAPVYQEIASAAIAIDRPILVGAVLQGPVRNAGLLWLPREGPTQMYVKRRLVPFGEVIPFRSLLSKITSLTALQPQNFTPGHVNHIFAVGQIRLGDVICYEIGFDDLVRSDVADGANLLTMQTNDATFERDGQTGETGQQLAMARIRAVEHDRAVVVASTTGYSAIVAPDGNLIASSGTWQQAELEARVPLIGYTTLADRLSAWPEWVIVGVTALALCLAIARSAAGRASSGRASSGRASSGRASAGRRRSTAAPVADRPADAPDGQ</sequence>
<dbReference type="InterPro" id="IPR036526">
    <property type="entry name" value="C-N_Hydrolase_sf"/>
</dbReference>
<feature type="transmembrane region" description="Helical" evidence="8">
    <location>
        <begin position="93"/>
        <end position="113"/>
    </location>
</feature>
<name>A0A6P2C0H9_9ACTN</name>
<comment type="pathway">
    <text evidence="8">Protein modification; lipoprotein biosynthesis (N-acyl transfer).</text>
</comment>
<dbReference type="Gene3D" id="3.60.110.10">
    <property type="entry name" value="Carbon-nitrogen hydrolase"/>
    <property type="match status" value="1"/>
</dbReference>
<dbReference type="PANTHER" id="PTHR38686">
    <property type="entry name" value="APOLIPOPROTEIN N-ACYLTRANSFERASE"/>
    <property type="match status" value="1"/>
</dbReference>
<keyword evidence="6 8" id="KW-0472">Membrane</keyword>
<dbReference type="EC" id="2.3.1.269" evidence="8"/>
<feature type="transmembrane region" description="Helical" evidence="8">
    <location>
        <begin position="203"/>
        <end position="222"/>
    </location>
</feature>
<feature type="region of interest" description="Disordered" evidence="9">
    <location>
        <begin position="525"/>
        <end position="564"/>
    </location>
</feature>
<dbReference type="NCBIfam" id="TIGR00546">
    <property type="entry name" value="lnt"/>
    <property type="match status" value="1"/>
</dbReference>
<dbReference type="Pfam" id="PF20154">
    <property type="entry name" value="LNT_N"/>
    <property type="match status" value="1"/>
</dbReference>
<evidence type="ECO:0000256" key="7">
    <source>
        <dbReference type="ARBA" id="ARBA00023315"/>
    </source>
</evidence>
<keyword evidence="5 8" id="KW-1133">Transmembrane helix</keyword>
<keyword evidence="4 8" id="KW-0812">Transmembrane</keyword>
<evidence type="ECO:0000256" key="3">
    <source>
        <dbReference type="ARBA" id="ARBA00022679"/>
    </source>
</evidence>
<feature type="domain" description="CN hydrolase" evidence="10">
    <location>
        <begin position="239"/>
        <end position="488"/>
    </location>
</feature>
<proteinExistence type="inferred from homology"/>
<evidence type="ECO:0000259" key="10">
    <source>
        <dbReference type="PROSITE" id="PS50263"/>
    </source>
</evidence>
<evidence type="ECO:0000313" key="11">
    <source>
        <dbReference type="EMBL" id="TVZ03985.1"/>
    </source>
</evidence>
<evidence type="ECO:0000256" key="2">
    <source>
        <dbReference type="ARBA" id="ARBA00022475"/>
    </source>
</evidence>
<accession>A0A6P2C0H9</accession>
<evidence type="ECO:0000256" key="8">
    <source>
        <dbReference type="HAMAP-Rule" id="MF_01148"/>
    </source>
</evidence>
<feature type="transmembrane region" description="Helical" evidence="8">
    <location>
        <begin position="21"/>
        <end position="40"/>
    </location>
</feature>
<feature type="transmembrane region" description="Helical" evidence="8">
    <location>
        <begin position="120"/>
        <end position="137"/>
    </location>
</feature>
<dbReference type="PANTHER" id="PTHR38686:SF1">
    <property type="entry name" value="APOLIPOPROTEIN N-ACYLTRANSFERASE"/>
    <property type="match status" value="1"/>
</dbReference>
<keyword evidence="7 8" id="KW-0012">Acyltransferase</keyword>